<reference evidence="2" key="1">
    <citation type="submission" date="2016-11" db="EMBL/GenBank/DDBJ databases">
        <title>Complete Genome Sequence of alachlor-degrading Sphingomonas sp. strain JJ-A5.</title>
        <authorList>
            <person name="Lee H."/>
            <person name="Ka J.-O."/>
        </authorList>
    </citation>
    <scope>NUCLEOTIDE SEQUENCE [LARGE SCALE GENOMIC DNA]</scope>
    <source>
        <strain evidence="2">JJ-A5</strain>
    </source>
</reference>
<proteinExistence type="predicted"/>
<evidence type="ECO:0000313" key="1">
    <source>
        <dbReference type="EMBL" id="API59312.1"/>
    </source>
</evidence>
<dbReference type="EMBL" id="CP018221">
    <property type="protein sequence ID" value="API59312.1"/>
    <property type="molecule type" value="Genomic_DNA"/>
</dbReference>
<dbReference type="Proteomes" id="UP000182063">
    <property type="component" value="Chromosome"/>
</dbReference>
<dbReference type="AlphaFoldDB" id="A0A1L3ZUJ6"/>
<keyword evidence="2" id="KW-1185">Reference proteome</keyword>
<name>A0A1L3ZUJ6_9SPHN</name>
<dbReference type="STRING" id="1921510.BSL82_08310"/>
<organism evidence="1 2">
    <name type="scientific">Tardibacter chloracetimidivorans</name>
    <dbReference type="NCBI Taxonomy" id="1921510"/>
    <lineage>
        <taxon>Bacteria</taxon>
        <taxon>Pseudomonadati</taxon>
        <taxon>Pseudomonadota</taxon>
        <taxon>Alphaproteobacteria</taxon>
        <taxon>Sphingomonadales</taxon>
        <taxon>Sphingomonadaceae</taxon>
        <taxon>Tardibacter</taxon>
    </lineage>
</organism>
<evidence type="ECO:0000313" key="2">
    <source>
        <dbReference type="Proteomes" id="UP000182063"/>
    </source>
</evidence>
<sequence>MDIDDVPCRELIARLFALLTAKAEDAAGLAAEGQSQAIGSARAHELADRLQDIGQHITLIAEALSVIIGKSRG</sequence>
<gene>
    <name evidence="1" type="ORF">BSL82_08310</name>
</gene>
<accession>A0A1L3ZUJ6</accession>
<protein>
    <submittedName>
        <fullName evidence="1">Uncharacterized protein</fullName>
    </submittedName>
</protein>
<dbReference type="KEGG" id="sphj:BSL82_08310"/>
<dbReference type="RefSeq" id="WP_072596860.1">
    <property type="nucleotide sequence ID" value="NZ_CP018221.1"/>
</dbReference>